<organism evidence="1 2">
    <name type="scientific">Pseudochelatococcus contaminans</name>
    <dbReference type="NCBI Taxonomy" id="1538103"/>
    <lineage>
        <taxon>Bacteria</taxon>
        <taxon>Pseudomonadati</taxon>
        <taxon>Pseudomonadota</taxon>
        <taxon>Alphaproteobacteria</taxon>
        <taxon>Hyphomicrobiales</taxon>
        <taxon>Chelatococcaceae</taxon>
        <taxon>Pseudochelatococcus</taxon>
    </lineage>
</organism>
<evidence type="ECO:0000313" key="1">
    <source>
        <dbReference type="EMBL" id="MBB3808776.1"/>
    </source>
</evidence>
<reference evidence="1 2" key="1">
    <citation type="submission" date="2020-08" db="EMBL/GenBank/DDBJ databases">
        <title>Genomic Encyclopedia of Type Strains, Phase IV (KMG-IV): sequencing the most valuable type-strain genomes for metagenomic binning, comparative biology and taxonomic classification.</title>
        <authorList>
            <person name="Goeker M."/>
        </authorList>
    </citation>
    <scope>NUCLEOTIDE SEQUENCE [LARGE SCALE GENOMIC DNA]</scope>
    <source>
        <strain evidence="1 2">DSM 28760</strain>
    </source>
</reference>
<dbReference type="Proteomes" id="UP000537592">
    <property type="component" value="Unassembled WGS sequence"/>
</dbReference>
<sequence>MSVVPFESAEDIAYRAFLEARERAIYTGDRQDAQRARRLFAVYCETILPVERRSPRDPVTLRILAPSEIGRRS</sequence>
<dbReference type="AlphaFoldDB" id="A0A7W6EFH1"/>
<protein>
    <submittedName>
        <fullName evidence="1">Uncharacterized protein</fullName>
    </submittedName>
</protein>
<gene>
    <name evidence="1" type="ORF">FHS81_000846</name>
</gene>
<name>A0A7W6EFH1_9HYPH</name>
<evidence type="ECO:0000313" key="2">
    <source>
        <dbReference type="Proteomes" id="UP000537592"/>
    </source>
</evidence>
<keyword evidence="2" id="KW-1185">Reference proteome</keyword>
<accession>A0A7W6EFH1</accession>
<dbReference type="EMBL" id="JACICC010000002">
    <property type="protein sequence ID" value="MBB3808776.1"/>
    <property type="molecule type" value="Genomic_DNA"/>
</dbReference>
<dbReference type="RefSeq" id="WP_183750818.1">
    <property type="nucleotide sequence ID" value="NZ_JACICC010000002.1"/>
</dbReference>
<proteinExistence type="predicted"/>
<comment type="caution">
    <text evidence="1">The sequence shown here is derived from an EMBL/GenBank/DDBJ whole genome shotgun (WGS) entry which is preliminary data.</text>
</comment>